<evidence type="ECO:0000256" key="4">
    <source>
        <dbReference type="ARBA" id="ARBA00022692"/>
    </source>
</evidence>
<reference evidence="10" key="1">
    <citation type="submission" date="2017-09" db="EMBL/GenBank/DDBJ databases">
        <title>Depth-based differentiation of microbial function through sediment-hosted aquifers and enrichment of novel symbionts in the deep terrestrial subsurface.</title>
        <authorList>
            <person name="Probst A.J."/>
            <person name="Ladd B."/>
            <person name="Jarett J.K."/>
            <person name="Geller-Mcgrath D.E."/>
            <person name="Sieber C.M.K."/>
            <person name="Emerson J.B."/>
            <person name="Anantharaman K."/>
            <person name="Thomas B.C."/>
            <person name="Malmstrom R."/>
            <person name="Stieglmeier M."/>
            <person name="Klingl A."/>
            <person name="Woyke T."/>
            <person name="Ryan C.M."/>
            <person name="Banfield J.F."/>
        </authorList>
    </citation>
    <scope>NUCLEOTIDE SEQUENCE [LARGE SCALE GENOMIC DNA]</scope>
</reference>
<dbReference type="GO" id="GO:0071555">
    <property type="term" value="P:cell wall organization"/>
    <property type="evidence" value="ECO:0007669"/>
    <property type="project" value="UniProtKB-KW"/>
</dbReference>
<dbReference type="EC" id="2.7.8.13" evidence="7"/>
<evidence type="ECO:0000256" key="2">
    <source>
        <dbReference type="ARBA" id="ARBA00005583"/>
    </source>
</evidence>
<dbReference type="GO" id="GO:0051992">
    <property type="term" value="F:UDP-N-acetylmuramoyl-L-alanyl-D-glutamyl-meso-2,6-diaminopimelyl-D-alanyl-D-alanine:undecaprenyl-phosphate transferase activity"/>
    <property type="evidence" value="ECO:0007669"/>
    <property type="project" value="RHEA"/>
</dbReference>
<evidence type="ECO:0000256" key="6">
    <source>
        <dbReference type="ARBA" id="ARBA00023136"/>
    </source>
</evidence>
<sequence>MIFTTETTEILRTATGYGIVSALIAFLWAPLLIKVLYKYNITRRSEYDATLAMGARKNKEGVPIMGGLLIIVTVAVMTALCNWERSFTWVPIGVMLLAALLGGLDDILHIYGHTRRQRKLKHVLRLIKVHKDWKQRIWLTITLPWSLFKRASLWLGSHPGKGVHVHEKLLLQFAAGAIAAFWVYFKLGPHWREIYIPFFHFINIGWWIIPLIIFFVMFTANAVNVADGMDGLAGGSLIVTFAALTLLSWLGGFREMAILNATTAGALITYTYFNIRPARFQMGDVGSLGLGALLAINAIVINKMVLLPFLAFIFYVEVVSVIIQVFGRHMLGRRIFKMAPLHHHFELRGWTEEKTVMRFWIIHAGFVLTGIWIALF</sequence>
<keyword evidence="7" id="KW-0573">Peptidoglycan synthesis</keyword>
<dbReference type="HAMAP" id="MF_00038">
    <property type="entry name" value="MraY"/>
    <property type="match status" value="1"/>
</dbReference>
<keyword evidence="7" id="KW-0132">Cell division</keyword>
<dbReference type="GO" id="GO:0009252">
    <property type="term" value="P:peptidoglycan biosynthetic process"/>
    <property type="evidence" value="ECO:0007669"/>
    <property type="project" value="UniProtKB-UniRule"/>
</dbReference>
<evidence type="ECO:0000256" key="5">
    <source>
        <dbReference type="ARBA" id="ARBA00022989"/>
    </source>
</evidence>
<dbReference type="InterPro" id="IPR003524">
    <property type="entry name" value="PNAcMuramoyl-5peptid_Trfase"/>
</dbReference>
<feature type="transmembrane region" description="Helical" evidence="7">
    <location>
        <begin position="356"/>
        <end position="375"/>
    </location>
</feature>
<keyword evidence="7 8" id="KW-0479">Metal-binding</keyword>
<comment type="cofactor">
    <cofactor evidence="7 8">
        <name>Mg(2+)</name>
        <dbReference type="ChEBI" id="CHEBI:18420"/>
    </cofactor>
</comment>
<proteinExistence type="inferred from homology"/>
<dbReference type="UniPathway" id="UPA00219"/>
<organism evidence="9 10">
    <name type="scientific">Candidatus Magasanikbacteria bacterium CG10_big_fil_rev_8_21_14_0_10_43_6</name>
    <dbReference type="NCBI Taxonomy" id="1974650"/>
    <lineage>
        <taxon>Bacteria</taxon>
        <taxon>Candidatus Magasanikiibacteriota</taxon>
    </lineage>
</organism>
<dbReference type="GO" id="GO:0008963">
    <property type="term" value="F:phospho-N-acetylmuramoyl-pentapeptide-transferase activity"/>
    <property type="evidence" value="ECO:0007669"/>
    <property type="project" value="UniProtKB-UniRule"/>
</dbReference>
<dbReference type="CDD" id="cd06852">
    <property type="entry name" value="GT_MraY"/>
    <property type="match status" value="1"/>
</dbReference>
<dbReference type="AlphaFoldDB" id="A0A2M6W1L9"/>
<keyword evidence="3 7" id="KW-0808">Transferase</keyword>
<dbReference type="GO" id="GO:0008360">
    <property type="term" value="P:regulation of cell shape"/>
    <property type="evidence" value="ECO:0007669"/>
    <property type="project" value="UniProtKB-KW"/>
</dbReference>
<feature type="transmembrane region" description="Helical" evidence="7">
    <location>
        <begin position="197"/>
        <end position="220"/>
    </location>
</feature>
<keyword evidence="7 8" id="KW-0460">Magnesium</keyword>
<evidence type="ECO:0000256" key="8">
    <source>
        <dbReference type="PIRSR" id="PIRSR600715-1"/>
    </source>
</evidence>
<feature type="transmembrane region" description="Helical" evidence="7">
    <location>
        <begin position="169"/>
        <end position="185"/>
    </location>
</feature>
<feature type="transmembrane region" description="Helical" evidence="7">
    <location>
        <begin position="232"/>
        <end position="250"/>
    </location>
</feature>
<keyword evidence="4 7" id="KW-0812">Transmembrane</keyword>
<evidence type="ECO:0000256" key="7">
    <source>
        <dbReference type="HAMAP-Rule" id="MF_00038"/>
    </source>
</evidence>
<comment type="caution">
    <text evidence="9">The sequence shown here is derived from an EMBL/GenBank/DDBJ whole genome shotgun (WGS) entry which is preliminary data.</text>
</comment>
<dbReference type="PANTHER" id="PTHR22926:SF5">
    <property type="entry name" value="PHOSPHO-N-ACETYLMURAMOYL-PENTAPEPTIDE-TRANSFERASE HOMOLOG"/>
    <property type="match status" value="1"/>
</dbReference>
<protein>
    <recommendedName>
        <fullName evidence="7">Phospho-N-acetylmuramoyl-pentapeptide-transferase</fullName>
        <ecNumber evidence="7">2.7.8.13</ecNumber>
    </recommendedName>
    <alternativeName>
        <fullName evidence="7">UDP-MurNAc-pentapeptide phosphotransferase</fullName>
    </alternativeName>
</protein>
<dbReference type="Proteomes" id="UP000229362">
    <property type="component" value="Unassembled WGS sequence"/>
</dbReference>
<dbReference type="PANTHER" id="PTHR22926">
    <property type="entry name" value="PHOSPHO-N-ACETYLMURAMOYL-PENTAPEPTIDE-TRANSFERASE"/>
    <property type="match status" value="1"/>
</dbReference>
<accession>A0A2M6W1L9</accession>
<keyword evidence="7" id="KW-1003">Cell membrane</keyword>
<feature type="binding site" evidence="8">
    <location>
        <position position="224"/>
    </location>
    <ligand>
        <name>Mg(2+)</name>
        <dbReference type="ChEBI" id="CHEBI:18420"/>
    </ligand>
</feature>
<dbReference type="GO" id="GO:0046872">
    <property type="term" value="F:metal ion binding"/>
    <property type="evidence" value="ECO:0007669"/>
    <property type="project" value="UniProtKB-KW"/>
</dbReference>
<dbReference type="EMBL" id="PFBZ01000073">
    <property type="protein sequence ID" value="PIT86699.1"/>
    <property type="molecule type" value="Genomic_DNA"/>
</dbReference>
<feature type="transmembrane region" description="Helical" evidence="7">
    <location>
        <begin position="61"/>
        <end position="80"/>
    </location>
</feature>
<dbReference type="GO" id="GO:0005886">
    <property type="term" value="C:plasma membrane"/>
    <property type="evidence" value="ECO:0007669"/>
    <property type="project" value="UniProtKB-SubCell"/>
</dbReference>
<name>A0A2M6W1L9_9BACT</name>
<comment type="subcellular location">
    <subcellularLocation>
        <location evidence="7">Cell membrane</location>
        <topology evidence="7">Multi-pass membrane protein</topology>
    </subcellularLocation>
    <subcellularLocation>
        <location evidence="1">Membrane</location>
        <topology evidence="1">Multi-pass membrane protein</topology>
    </subcellularLocation>
</comment>
<dbReference type="GO" id="GO:0051301">
    <property type="term" value="P:cell division"/>
    <property type="evidence" value="ECO:0007669"/>
    <property type="project" value="UniProtKB-KW"/>
</dbReference>
<evidence type="ECO:0000313" key="9">
    <source>
        <dbReference type="EMBL" id="PIT86699.1"/>
    </source>
</evidence>
<dbReference type="InterPro" id="IPR018480">
    <property type="entry name" value="PNAcMuramoyl-5peptid_Trfase_CS"/>
</dbReference>
<keyword evidence="7" id="KW-0961">Cell wall biogenesis/degradation</keyword>
<feature type="transmembrane region" description="Helical" evidence="7">
    <location>
        <begin position="16"/>
        <end position="37"/>
    </location>
</feature>
<evidence type="ECO:0000256" key="1">
    <source>
        <dbReference type="ARBA" id="ARBA00004141"/>
    </source>
</evidence>
<keyword evidence="7" id="KW-0133">Cell shape</keyword>
<comment type="similarity">
    <text evidence="2 7">Belongs to the glycosyltransferase 4 family. MraY subfamily.</text>
</comment>
<comment type="catalytic activity">
    <reaction evidence="7">
        <text>UDP-N-acetyl-alpha-D-muramoyl-L-alanyl-gamma-D-glutamyl-meso-2,6-diaminopimeloyl-D-alanyl-D-alanine + di-trans,octa-cis-undecaprenyl phosphate = di-trans,octa-cis-undecaprenyl diphospho-N-acetyl-alpha-D-muramoyl-L-alanyl-D-glutamyl-meso-2,6-diaminopimeloyl-D-alanyl-D-alanine + UMP</text>
        <dbReference type="Rhea" id="RHEA:28386"/>
        <dbReference type="ChEBI" id="CHEBI:57865"/>
        <dbReference type="ChEBI" id="CHEBI:60392"/>
        <dbReference type="ChEBI" id="CHEBI:61386"/>
        <dbReference type="ChEBI" id="CHEBI:61387"/>
        <dbReference type="EC" id="2.7.8.13"/>
    </reaction>
</comment>
<dbReference type="InterPro" id="IPR000715">
    <property type="entry name" value="Glycosyl_transferase_4"/>
</dbReference>
<comment type="pathway">
    <text evidence="7">Cell wall biogenesis; peptidoglycan biosynthesis.</text>
</comment>
<gene>
    <name evidence="7" type="primary">mraY</name>
    <name evidence="9" type="ORF">COU33_01690</name>
</gene>
<dbReference type="Pfam" id="PF00953">
    <property type="entry name" value="Glycos_transf_4"/>
    <property type="match status" value="1"/>
</dbReference>
<keyword evidence="7" id="KW-0131">Cell cycle</keyword>
<comment type="function">
    <text evidence="7">Catalyzes the initial step of the lipid cycle reactions in the biosynthesis of the cell wall peptidoglycan: transfers peptidoglycan precursor phospho-MurNAc-pentapeptide from UDP-MurNAc-pentapeptide onto the lipid carrier undecaprenyl phosphate, yielding undecaprenyl-pyrophosphoryl-MurNAc-pentapeptide, known as lipid I.</text>
</comment>
<keyword evidence="5 7" id="KW-1133">Transmembrane helix</keyword>
<dbReference type="PROSITE" id="PS01348">
    <property type="entry name" value="MRAY_2"/>
    <property type="match status" value="1"/>
</dbReference>
<keyword evidence="6 7" id="KW-0472">Membrane</keyword>
<feature type="transmembrane region" description="Helical" evidence="7">
    <location>
        <begin position="307"/>
        <end position="327"/>
    </location>
</feature>
<feature type="transmembrane region" description="Helical" evidence="7">
    <location>
        <begin position="285"/>
        <end position="301"/>
    </location>
</feature>
<evidence type="ECO:0000313" key="10">
    <source>
        <dbReference type="Proteomes" id="UP000229362"/>
    </source>
</evidence>
<feature type="binding site" evidence="8">
    <location>
        <position position="284"/>
    </location>
    <ligand>
        <name>Mg(2+)</name>
        <dbReference type="ChEBI" id="CHEBI:18420"/>
    </ligand>
</feature>
<evidence type="ECO:0000256" key="3">
    <source>
        <dbReference type="ARBA" id="ARBA00022679"/>
    </source>
</evidence>
<feature type="transmembrane region" description="Helical" evidence="7">
    <location>
        <begin position="86"/>
        <end position="111"/>
    </location>
</feature>